<comment type="similarity">
    <text evidence="1">Belongs to the beta-lactamase family.</text>
</comment>
<proteinExistence type="inferred from homology"/>
<evidence type="ECO:0000256" key="1">
    <source>
        <dbReference type="ARBA" id="ARBA00038473"/>
    </source>
</evidence>
<feature type="chain" id="PRO_5042559356" description="Beta-lactamase-related domain-containing protein" evidence="2">
    <location>
        <begin position="22"/>
        <end position="538"/>
    </location>
</feature>
<dbReference type="Pfam" id="PF26335">
    <property type="entry name" value="ARB_00930_C"/>
    <property type="match status" value="1"/>
</dbReference>
<dbReference type="InterPro" id="IPR051478">
    <property type="entry name" value="Beta-lactamase-like_AB/R"/>
</dbReference>
<feature type="signal peptide" evidence="2">
    <location>
        <begin position="1"/>
        <end position="21"/>
    </location>
</feature>
<accession>A0AAJ0DKC0</accession>
<evidence type="ECO:0000256" key="2">
    <source>
        <dbReference type="SAM" id="SignalP"/>
    </source>
</evidence>
<evidence type="ECO:0000313" key="6">
    <source>
        <dbReference type="Proteomes" id="UP001271007"/>
    </source>
</evidence>
<dbReference type="InterPro" id="IPR012338">
    <property type="entry name" value="Beta-lactam/transpept-like"/>
</dbReference>
<comment type="caution">
    <text evidence="5">The sequence shown here is derived from an EMBL/GenBank/DDBJ whole genome shotgun (WGS) entry which is preliminary data.</text>
</comment>
<evidence type="ECO:0000259" key="3">
    <source>
        <dbReference type="Pfam" id="PF00144"/>
    </source>
</evidence>
<feature type="domain" description="Beta-lactamase-related" evidence="3">
    <location>
        <begin position="120"/>
        <end position="380"/>
    </location>
</feature>
<name>A0AAJ0DKC0_9PEZI</name>
<dbReference type="Proteomes" id="UP001271007">
    <property type="component" value="Unassembled WGS sequence"/>
</dbReference>
<dbReference type="PANTHER" id="PTHR22935:SF95">
    <property type="entry name" value="BETA-LACTAMASE-LIKE 1-RELATED"/>
    <property type="match status" value="1"/>
</dbReference>
<dbReference type="Pfam" id="PF00144">
    <property type="entry name" value="Beta-lactamase"/>
    <property type="match status" value="1"/>
</dbReference>
<organism evidence="5 6">
    <name type="scientific">Extremus antarcticus</name>
    <dbReference type="NCBI Taxonomy" id="702011"/>
    <lineage>
        <taxon>Eukaryota</taxon>
        <taxon>Fungi</taxon>
        <taxon>Dikarya</taxon>
        <taxon>Ascomycota</taxon>
        <taxon>Pezizomycotina</taxon>
        <taxon>Dothideomycetes</taxon>
        <taxon>Dothideomycetidae</taxon>
        <taxon>Mycosphaerellales</taxon>
        <taxon>Extremaceae</taxon>
        <taxon>Extremus</taxon>
    </lineage>
</organism>
<keyword evidence="2" id="KW-0732">Signal</keyword>
<dbReference type="AlphaFoldDB" id="A0AAJ0DKC0"/>
<dbReference type="EMBL" id="JAWDJX010000023">
    <property type="protein sequence ID" value="KAK3052023.1"/>
    <property type="molecule type" value="Genomic_DNA"/>
</dbReference>
<evidence type="ECO:0000313" key="5">
    <source>
        <dbReference type="EMBL" id="KAK3052023.1"/>
    </source>
</evidence>
<protein>
    <recommendedName>
        <fullName evidence="7">Beta-lactamase-related domain-containing protein</fullName>
    </recommendedName>
</protein>
<dbReference type="InterPro" id="IPR001466">
    <property type="entry name" value="Beta-lactam-related"/>
</dbReference>
<dbReference type="PANTHER" id="PTHR22935">
    <property type="entry name" value="PENICILLIN-BINDING PROTEIN"/>
    <property type="match status" value="1"/>
</dbReference>
<keyword evidence="6" id="KW-1185">Reference proteome</keyword>
<feature type="domain" description="Beta-lactamase-like ARB-00930-like C-terminal" evidence="4">
    <location>
        <begin position="411"/>
        <end position="537"/>
    </location>
</feature>
<evidence type="ECO:0008006" key="7">
    <source>
        <dbReference type="Google" id="ProtNLM"/>
    </source>
</evidence>
<reference evidence="5" key="1">
    <citation type="submission" date="2023-04" db="EMBL/GenBank/DDBJ databases">
        <title>Black Yeasts Isolated from many extreme environments.</title>
        <authorList>
            <person name="Coleine C."/>
            <person name="Stajich J.E."/>
            <person name="Selbmann L."/>
        </authorList>
    </citation>
    <scope>NUCLEOTIDE SEQUENCE</scope>
    <source>
        <strain evidence="5">CCFEE 5312</strain>
    </source>
</reference>
<dbReference type="InterPro" id="IPR058664">
    <property type="entry name" value="ARB_00930-like_C"/>
</dbReference>
<dbReference type="Gene3D" id="3.40.710.10">
    <property type="entry name" value="DD-peptidase/beta-lactamase superfamily"/>
    <property type="match status" value="1"/>
</dbReference>
<gene>
    <name evidence="5" type="ORF">LTR09_006977</name>
</gene>
<sequence length="538" mass="58010">MQPSRLYIVVAFSLSFLAATAQVSKFQPCPLLGPYQPPPMIDASSEERKALAKSFNKTLEDYIAKADGVYGPISTNTTSFSLALFAGDNDKPDSDEPTSYFSEYHHTASSLGQEQSSKSVFAIGDLMQIFTTVALLSSEGNAVWSRSITEYLAELETAGSEDLISQVMWKDVTLGSLASHLAGIVRSSNVCKTNEPCARESLVEHLTSLPPIQLPDTTPIYSFAAFELVAQAMEAQYNTSFADLLTERIFNPLKPEYTSLLSPNSSLFGDGLANTSLNGEPASLGLASNIEDLSAFGHVLLTDELMSASETRRWLKPVTDTSNLRNAVGRPWEIYHYGEEATDPIIDVYTKSGTVGRYSSYFGLVPDYKVGFTNLAVETGDSAPDLNAYADIVLDALRSLHGHAPTSVSSKLRLEITGSGSDPGIAVTALSANGTDWLAKIQKMAGIAKEEYLDLRLYPTNLQQTNGDGGMTQVFQAVIQDKSASADAGTPTCISWQTIGVLEIDSQPLDRLVLEFGGDGLVVGIEWPAVGAVYKRVQ</sequence>
<dbReference type="SUPFAM" id="SSF56601">
    <property type="entry name" value="beta-lactamase/transpeptidase-like"/>
    <property type="match status" value="1"/>
</dbReference>
<evidence type="ECO:0000259" key="4">
    <source>
        <dbReference type="Pfam" id="PF26335"/>
    </source>
</evidence>